<comment type="caution">
    <text evidence="1">The sequence shown here is derived from an EMBL/GenBank/DDBJ whole genome shotgun (WGS) entry which is preliminary data.</text>
</comment>
<proteinExistence type="predicted"/>
<evidence type="ECO:0000313" key="2">
    <source>
        <dbReference type="Proteomes" id="UP000198211"/>
    </source>
</evidence>
<evidence type="ECO:0000313" key="1">
    <source>
        <dbReference type="EMBL" id="OWZ22317.1"/>
    </source>
</evidence>
<accession>A0A225WZ66</accession>
<dbReference type="AlphaFoldDB" id="A0A225WZ66"/>
<dbReference type="EMBL" id="NBNE01000146">
    <property type="protein sequence ID" value="OWZ22317.1"/>
    <property type="molecule type" value="Genomic_DNA"/>
</dbReference>
<dbReference type="Proteomes" id="UP000198211">
    <property type="component" value="Unassembled WGS sequence"/>
</dbReference>
<name>A0A225WZ66_9STRA</name>
<protein>
    <submittedName>
        <fullName evidence="1">Uncharacterized protein</fullName>
    </submittedName>
</protein>
<sequence>MVIISWVKRLFSITITSHLALLKEKKEKIKSQVNRMSKIALLITQMTAEKFVHPYVAFAPSEERCRRKIMDKLEVHIYAV</sequence>
<organism evidence="1 2">
    <name type="scientific">Phytophthora megakarya</name>
    <dbReference type="NCBI Taxonomy" id="4795"/>
    <lineage>
        <taxon>Eukaryota</taxon>
        <taxon>Sar</taxon>
        <taxon>Stramenopiles</taxon>
        <taxon>Oomycota</taxon>
        <taxon>Peronosporomycetes</taxon>
        <taxon>Peronosporales</taxon>
        <taxon>Peronosporaceae</taxon>
        <taxon>Phytophthora</taxon>
    </lineage>
</organism>
<reference evidence="2" key="1">
    <citation type="submission" date="2017-03" db="EMBL/GenBank/DDBJ databases">
        <title>Phytopthora megakarya and P. palmivora, two closely related causual agents of cacao black pod achieved similar genome size and gene model numbers by different mechanisms.</title>
        <authorList>
            <person name="Ali S."/>
            <person name="Shao J."/>
            <person name="Larry D.J."/>
            <person name="Kronmiller B."/>
            <person name="Shen D."/>
            <person name="Strem M.D."/>
            <person name="Melnick R.L."/>
            <person name="Guiltinan M.J."/>
            <person name="Tyler B.M."/>
            <person name="Meinhardt L.W."/>
            <person name="Bailey B.A."/>
        </authorList>
    </citation>
    <scope>NUCLEOTIDE SEQUENCE [LARGE SCALE GENOMIC DNA]</scope>
    <source>
        <strain evidence="2">zdho120</strain>
    </source>
</reference>
<gene>
    <name evidence="1" type="ORF">PHMEG_0003011</name>
</gene>
<keyword evidence="2" id="KW-1185">Reference proteome</keyword>